<organism evidence="2 3">
    <name type="scientific">Prymnesium parvum</name>
    <name type="common">Toxic golden alga</name>
    <dbReference type="NCBI Taxonomy" id="97485"/>
    <lineage>
        <taxon>Eukaryota</taxon>
        <taxon>Haptista</taxon>
        <taxon>Haptophyta</taxon>
        <taxon>Prymnesiophyceae</taxon>
        <taxon>Prymnesiales</taxon>
        <taxon>Prymnesiaceae</taxon>
        <taxon>Prymnesium</taxon>
    </lineage>
</organism>
<keyword evidence="3" id="KW-1185">Reference proteome</keyword>
<dbReference type="PANTHER" id="PTHR11183">
    <property type="entry name" value="GLYCOGENIN SUBFAMILY MEMBER"/>
    <property type="match status" value="1"/>
</dbReference>
<dbReference type="Gene3D" id="3.90.550.10">
    <property type="entry name" value="Spore Coat Polysaccharide Biosynthesis Protein SpsA, Chain A"/>
    <property type="match status" value="1"/>
</dbReference>
<dbReference type="EMBL" id="JBGBPQ010000015">
    <property type="protein sequence ID" value="KAL1510127.1"/>
    <property type="molecule type" value="Genomic_DNA"/>
</dbReference>
<dbReference type="InterPro" id="IPR030934">
    <property type="entry name" value="Intein_C"/>
</dbReference>
<accession>A0AB34J1P9</accession>
<reference evidence="2 3" key="1">
    <citation type="journal article" date="2024" name="Science">
        <title>Giant polyketide synthase enzymes in the biosynthesis of giant marine polyether toxins.</title>
        <authorList>
            <person name="Fallon T.R."/>
            <person name="Shende V.V."/>
            <person name="Wierzbicki I.H."/>
            <person name="Pendleton A.L."/>
            <person name="Watervoot N.F."/>
            <person name="Auber R.P."/>
            <person name="Gonzalez D.J."/>
            <person name="Wisecaver J.H."/>
            <person name="Moore B.S."/>
        </authorList>
    </citation>
    <scope>NUCLEOTIDE SEQUENCE [LARGE SCALE GENOMIC DNA]</scope>
    <source>
        <strain evidence="2 3">12B1</strain>
    </source>
</reference>
<comment type="caution">
    <text evidence="2">The sequence shown here is derived from an EMBL/GenBank/DDBJ whole genome shotgun (WGS) entry which is preliminary data.</text>
</comment>
<dbReference type="Gene3D" id="3.40.50.150">
    <property type="entry name" value="Vaccinia Virus protein VP39"/>
    <property type="match status" value="1"/>
</dbReference>
<dbReference type="SUPFAM" id="SSF53335">
    <property type="entry name" value="S-adenosyl-L-methionine-dependent methyltransferases"/>
    <property type="match status" value="1"/>
</dbReference>
<dbReference type="InterPro" id="IPR029063">
    <property type="entry name" value="SAM-dependent_MTases_sf"/>
</dbReference>
<evidence type="ECO:0000313" key="2">
    <source>
        <dbReference type="EMBL" id="KAL1510127.1"/>
    </source>
</evidence>
<protein>
    <recommendedName>
        <fullName evidence="1">EGF-like domain-containing protein</fullName>
    </recommendedName>
</protein>
<dbReference type="PROSITE" id="PS50818">
    <property type="entry name" value="INTEIN_C_TER"/>
    <property type="match status" value="1"/>
</dbReference>
<name>A0AB34J1P9_PRYPA</name>
<dbReference type="InterPro" id="IPR050587">
    <property type="entry name" value="GNT1/Glycosyltrans_8"/>
</dbReference>
<dbReference type="CDD" id="cd02440">
    <property type="entry name" value="AdoMet_MTases"/>
    <property type="match status" value="1"/>
</dbReference>
<sequence length="694" mass="78591">MFTSLLPFCFSKTDAARAVWRSCFYECPPVSSCSEHGICFFGRCFCEPGFDGSTCDRRARSVVHCNYSDINADYCLQHPDYGVAIVPETRWKVAQQAEARLWATSKSNKRGDRAAMHVKQFGGYRVLPPGSLGHVAELGCGPWTQTFFLLKARPDITAERVTLVDPGIHEYVANGMASYRSGFLRGVPVELLPVGAEQVPHSYDARFDVVVMINVIEHTFNAFATLHSAYRLLKERGLFIYQERVVELGAAPQVYHPVRLKRVFHDWWLEKNYVELYRFRGMTTEVRRKRRTHGISSEVYFIGTKRESFKNLRDKKRACNDGTAYASVLGVHGSTKKSTFLQAHGSLEIQLQLVEALVRSLRETERCHRDFVLFVTSPDEVPITSKWMDALEADGVKLRTAKPLILGSPASDKLHVWKMTDYSKVLVLDSDVMVMRSLDDIFEEKRSFVVAHHPTDQMQALCGIPAERRGVGAMYLMRPSDAVFLRLLDSIRSFQVSIHHFSHYGEQTGLNCFFKNDSATLPSDYLYDLNSPVSDFCAPGATVHECSERFRRSCNRWSLWTMRQACVRIDEGASLPLEKSECDRFAGAAVCDQSIEHARRVATWSTNVRAVHFKGKMKPWRHAQTCKRVSLGPLVLSGDRTTRINATDRLIWNGSSCHNDAHKPVAWADGAPVHSYLCCSTLILLSSIWYGKLR</sequence>
<proteinExistence type="predicted"/>
<dbReference type="SUPFAM" id="SSF53448">
    <property type="entry name" value="Nucleotide-diphospho-sugar transferases"/>
    <property type="match status" value="1"/>
</dbReference>
<dbReference type="AlphaFoldDB" id="A0AB34J1P9"/>
<dbReference type="Pfam" id="PF08241">
    <property type="entry name" value="Methyltransf_11"/>
    <property type="match status" value="1"/>
</dbReference>
<gene>
    <name evidence="2" type="ORF">AB1Y20_006459</name>
</gene>
<dbReference type="PROSITE" id="PS01186">
    <property type="entry name" value="EGF_2"/>
    <property type="match status" value="1"/>
</dbReference>
<dbReference type="InterPro" id="IPR000742">
    <property type="entry name" value="EGF"/>
</dbReference>
<dbReference type="SUPFAM" id="SSF57196">
    <property type="entry name" value="EGF/Laminin"/>
    <property type="match status" value="1"/>
</dbReference>
<dbReference type="InterPro" id="IPR029044">
    <property type="entry name" value="Nucleotide-diphossugar_trans"/>
</dbReference>
<evidence type="ECO:0000259" key="1">
    <source>
        <dbReference type="PROSITE" id="PS01186"/>
    </source>
</evidence>
<dbReference type="InterPro" id="IPR013216">
    <property type="entry name" value="Methyltransf_11"/>
</dbReference>
<dbReference type="Pfam" id="PF23106">
    <property type="entry name" value="EGF_Teneurin"/>
    <property type="match status" value="1"/>
</dbReference>
<dbReference type="Proteomes" id="UP001515480">
    <property type="component" value="Unassembled WGS sequence"/>
</dbReference>
<evidence type="ECO:0000313" key="3">
    <source>
        <dbReference type="Proteomes" id="UP001515480"/>
    </source>
</evidence>
<dbReference type="GO" id="GO:0008757">
    <property type="term" value="F:S-adenosylmethionine-dependent methyltransferase activity"/>
    <property type="evidence" value="ECO:0007669"/>
    <property type="project" value="InterPro"/>
</dbReference>
<dbReference type="Gene3D" id="2.10.25.10">
    <property type="entry name" value="Laminin"/>
    <property type="match status" value="1"/>
</dbReference>
<feature type="domain" description="EGF-like" evidence="1">
    <location>
        <begin position="44"/>
        <end position="55"/>
    </location>
</feature>